<accession>A0ABS7ZBE2</accession>
<dbReference type="RefSeq" id="WP_225563515.1">
    <property type="nucleotide sequence ID" value="NZ_JAIXCQ010000001.1"/>
</dbReference>
<organism evidence="4 5">
    <name type="scientific">Isoptericola luteus</name>
    <dbReference type="NCBI Taxonomy" id="2879484"/>
    <lineage>
        <taxon>Bacteria</taxon>
        <taxon>Bacillati</taxon>
        <taxon>Actinomycetota</taxon>
        <taxon>Actinomycetes</taxon>
        <taxon>Micrococcales</taxon>
        <taxon>Promicromonosporaceae</taxon>
        <taxon>Isoptericola</taxon>
    </lineage>
</organism>
<keyword evidence="2" id="KW-0472">Membrane</keyword>
<reference evidence="4 5" key="1">
    <citation type="submission" date="2021-09" db="EMBL/GenBank/DDBJ databases">
        <title>Isoptericola luteus sp. nov., a novel bacterium isolated from Harbin, the capital city of Heilongjiang province.</title>
        <authorList>
            <person name="Li J."/>
        </authorList>
    </citation>
    <scope>NUCLEOTIDE SEQUENCE [LARGE SCALE GENOMIC DNA]</scope>
    <source>
        <strain evidence="4 5">NEAU-Y5</strain>
    </source>
</reference>
<feature type="compositionally biased region" description="Gly residues" evidence="1">
    <location>
        <begin position="137"/>
        <end position="147"/>
    </location>
</feature>
<feature type="region of interest" description="Disordered" evidence="1">
    <location>
        <begin position="123"/>
        <end position="156"/>
    </location>
</feature>
<evidence type="ECO:0000259" key="3">
    <source>
        <dbReference type="SMART" id="SM00894"/>
    </source>
</evidence>
<sequence length="316" mass="32720">MAVRFNPPPGWQVPPGFRPDAGWAPDPAWPPAPPGWDYWVDDAATARPVAAAPSRAQRQEAPAEATSIIAPVRTAAPAPARQAPPAPMDPTATTVVGAPVQTLSTPAGATRASRRTNASVIPLGGADDPAPAAAAPTGGGSGGGHGAGSRSATARPARPSNMVIGGVAAACLALGCILGVTVSMMRSSDAAQARVDARTELQEAENLRAEAAQERQDLENLRADVTKREEAVKQREEDASAKEADLTSRQKELDEQKTQQEQQPQQPETKPGGGALFYWDCNAARQDGAAPIPQGQAAYRRALDPNGNGIACEDGE</sequence>
<feature type="region of interest" description="Disordered" evidence="1">
    <location>
        <begin position="229"/>
        <end position="276"/>
    </location>
</feature>
<protein>
    <submittedName>
        <fullName evidence="4">Excalibur calcium-binding domain-containing protein</fullName>
    </submittedName>
</protein>
<proteinExistence type="predicted"/>
<dbReference type="Proteomes" id="UP001319870">
    <property type="component" value="Unassembled WGS sequence"/>
</dbReference>
<feature type="compositionally biased region" description="Basic and acidic residues" evidence="1">
    <location>
        <begin position="229"/>
        <end position="258"/>
    </location>
</feature>
<dbReference type="EMBL" id="JAIXCQ010000001">
    <property type="protein sequence ID" value="MCA5891787.1"/>
    <property type="molecule type" value="Genomic_DNA"/>
</dbReference>
<dbReference type="InterPro" id="IPR008613">
    <property type="entry name" value="Excalibur_Ca-bd_domain"/>
</dbReference>
<feature type="compositionally biased region" description="Low complexity" evidence="1">
    <location>
        <begin position="259"/>
        <end position="270"/>
    </location>
</feature>
<dbReference type="SMART" id="SM00894">
    <property type="entry name" value="Excalibur"/>
    <property type="match status" value="1"/>
</dbReference>
<keyword evidence="5" id="KW-1185">Reference proteome</keyword>
<keyword evidence="2" id="KW-1133">Transmembrane helix</keyword>
<feature type="compositionally biased region" description="Low complexity" evidence="1">
    <location>
        <begin position="124"/>
        <end position="136"/>
    </location>
</feature>
<evidence type="ECO:0000313" key="5">
    <source>
        <dbReference type="Proteomes" id="UP001319870"/>
    </source>
</evidence>
<feature type="transmembrane region" description="Helical" evidence="2">
    <location>
        <begin position="162"/>
        <end position="184"/>
    </location>
</feature>
<feature type="domain" description="Excalibur calcium-binding" evidence="3">
    <location>
        <begin position="277"/>
        <end position="313"/>
    </location>
</feature>
<evidence type="ECO:0000256" key="1">
    <source>
        <dbReference type="SAM" id="MobiDB-lite"/>
    </source>
</evidence>
<name>A0ABS7ZBE2_9MICO</name>
<evidence type="ECO:0000256" key="2">
    <source>
        <dbReference type="SAM" id="Phobius"/>
    </source>
</evidence>
<keyword evidence="2" id="KW-0812">Transmembrane</keyword>
<gene>
    <name evidence="4" type="ORF">LEP48_00280</name>
</gene>
<comment type="caution">
    <text evidence="4">The sequence shown here is derived from an EMBL/GenBank/DDBJ whole genome shotgun (WGS) entry which is preliminary data.</text>
</comment>
<evidence type="ECO:0000313" key="4">
    <source>
        <dbReference type="EMBL" id="MCA5891787.1"/>
    </source>
</evidence>
<dbReference type="Pfam" id="PF05901">
    <property type="entry name" value="Excalibur"/>
    <property type="match status" value="1"/>
</dbReference>